<feature type="compositionally biased region" description="Basic and acidic residues" evidence="1">
    <location>
        <begin position="311"/>
        <end position="322"/>
    </location>
</feature>
<feature type="compositionally biased region" description="Polar residues" evidence="1">
    <location>
        <begin position="323"/>
        <end position="343"/>
    </location>
</feature>
<protein>
    <submittedName>
        <fullName evidence="2">Uncharacterized protein</fullName>
    </submittedName>
</protein>
<proteinExistence type="predicted"/>
<dbReference type="Proteomes" id="UP001231518">
    <property type="component" value="Chromosome 29"/>
</dbReference>
<evidence type="ECO:0000313" key="3">
    <source>
        <dbReference type="Proteomes" id="UP001231518"/>
    </source>
</evidence>
<evidence type="ECO:0000256" key="1">
    <source>
        <dbReference type="SAM" id="MobiDB-lite"/>
    </source>
</evidence>
<accession>A0AAD7Y798</accession>
<comment type="caution">
    <text evidence="2">The sequence shown here is derived from an EMBL/GenBank/DDBJ whole genome shotgun (WGS) entry which is preliminary data.</text>
</comment>
<feature type="compositionally biased region" description="Basic and acidic residues" evidence="1">
    <location>
        <begin position="404"/>
        <end position="416"/>
    </location>
</feature>
<keyword evidence="3" id="KW-1185">Reference proteome</keyword>
<dbReference type="AlphaFoldDB" id="A0AAD7Y798"/>
<feature type="region of interest" description="Disordered" evidence="1">
    <location>
        <begin position="309"/>
        <end position="343"/>
    </location>
</feature>
<gene>
    <name evidence="2" type="ORF">PYW07_011788</name>
</gene>
<dbReference type="EMBL" id="JARGEI010000031">
    <property type="protein sequence ID" value="KAJ8704600.1"/>
    <property type="molecule type" value="Genomic_DNA"/>
</dbReference>
<organism evidence="2 3">
    <name type="scientific">Mythimna separata</name>
    <name type="common">Oriental armyworm</name>
    <name type="synonym">Pseudaletia separata</name>
    <dbReference type="NCBI Taxonomy" id="271217"/>
    <lineage>
        <taxon>Eukaryota</taxon>
        <taxon>Metazoa</taxon>
        <taxon>Ecdysozoa</taxon>
        <taxon>Arthropoda</taxon>
        <taxon>Hexapoda</taxon>
        <taxon>Insecta</taxon>
        <taxon>Pterygota</taxon>
        <taxon>Neoptera</taxon>
        <taxon>Endopterygota</taxon>
        <taxon>Lepidoptera</taxon>
        <taxon>Glossata</taxon>
        <taxon>Ditrysia</taxon>
        <taxon>Noctuoidea</taxon>
        <taxon>Noctuidae</taxon>
        <taxon>Noctuinae</taxon>
        <taxon>Hadenini</taxon>
        <taxon>Mythimna</taxon>
    </lineage>
</organism>
<feature type="region of interest" description="Disordered" evidence="1">
    <location>
        <begin position="385"/>
        <end position="416"/>
    </location>
</feature>
<sequence>MIPQYLTKNMTADTEENNSITAESYIYKLETEENVEVNRSDDVVTNIDSSLCSIDDLDVEENNNITREPYIDQSLSYVNDNSNKLETEENIKVNGSEDVVTNIDSSLVSIDELDVAKTLHILENVAPIETSTNDMCDTYQEHKENEITVIDDARILNNVAGASLDGNVTEDETAINSSIIDLKEIETTHNEAGSNCANNSETNNVIDDETIQGLKEFEAVLNNIDKPVLTDEFGIEIINLDELNNIFDDMDAVNEDVFSIDSSDNDKEVYNNDENIENATCNEKELTDSNNAINSDLNDNIDIISINSFSEDEKSQTEESKDTVSTNVVSQETDSDDGYNSSDFEFISESEANMAGIVINYRLENHQNLLQTNSEPLIFCFDEENREENEPSDPGEGPSRQNRPRNEFEDRSYRNDHRIPIGDDYLGLFQGIYNPLLPMSDIIFLENKSVRVSAMNMQYDGIGFEKQLVMRRHQPDSSEDEFEDEAKESAKKILNMYPGENRKRRRRFL</sequence>
<name>A0AAD7Y798_MYTSE</name>
<reference evidence="2" key="1">
    <citation type="submission" date="2023-03" db="EMBL/GenBank/DDBJ databases">
        <title>Chromosome-level genomes of two armyworms, Mythimna separata and Mythimna loreyi, provide insights into the biosynthesis and reception of sex pheromones.</title>
        <authorList>
            <person name="Zhao H."/>
        </authorList>
    </citation>
    <scope>NUCLEOTIDE SEQUENCE</scope>
    <source>
        <strain evidence="2">BeijingLab</strain>
        <tissue evidence="2">Pupa</tissue>
    </source>
</reference>
<evidence type="ECO:0000313" key="2">
    <source>
        <dbReference type="EMBL" id="KAJ8704600.1"/>
    </source>
</evidence>